<dbReference type="InterPro" id="IPR049704">
    <property type="entry name" value="Aminotrans_3_PPA_site"/>
</dbReference>
<dbReference type="Proteomes" id="UP000483035">
    <property type="component" value="Unassembled WGS sequence"/>
</dbReference>
<dbReference type="InterPro" id="IPR015422">
    <property type="entry name" value="PyrdxlP-dep_Trfase_small"/>
</dbReference>
<evidence type="ECO:0000256" key="5">
    <source>
        <dbReference type="ARBA" id="ARBA00022898"/>
    </source>
</evidence>
<dbReference type="RefSeq" id="WP_163992179.1">
    <property type="nucleotide sequence ID" value="NZ_WUEY01000020.1"/>
</dbReference>
<evidence type="ECO:0000256" key="4">
    <source>
        <dbReference type="ARBA" id="ARBA00022679"/>
    </source>
</evidence>
<keyword evidence="5 6" id="KW-0663">Pyridoxal phosphate</keyword>
<dbReference type="PIRSF" id="PIRSF000521">
    <property type="entry name" value="Transaminase_4ab_Lys_Orn"/>
    <property type="match status" value="1"/>
</dbReference>
<keyword evidence="4 7" id="KW-0808">Transferase</keyword>
<evidence type="ECO:0000313" key="7">
    <source>
        <dbReference type="EMBL" id="NEI73653.1"/>
    </source>
</evidence>
<comment type="similarity">
    <text evidence="2 6">Belongs to the class-III pyridoxal-phosphate-dependent aminotransferase family.</text>
</comment>
<organism evidence="7 8">
    <name type="scientific">Rhizobium lusitanum</name>
    <dbReference type="NCBI Taxonomy" id="293958"/>
    <lineage>
        <taxon>Bacteria</taxon>
        <taxon>Pseudomonadati</taxon>
        <taxon>Pseudomonadota</taxon>
        <taxon>Alphaproteobacteria</taxon>
        <taxon>Hyphomicrobiales</taxon>
        <taxon>Rhizobiaceae</taxon>
        <taxon>Rhizobium/Agrobacterium group</taxon>
        <taxon>Rhizobium</taxon>
    </lineage>
</organism>
<dbReference type="PANTHER" id="PTHR43094:SF1">
    <property type="entry name" value="AMINOTRANSFERASE CLASS-III"/>
    <property type="match status" value="1"/>
</dbReference>
<reference evidence="7 8" key="1">
    <citation type="submission" date="2019-12" db="EMBL/GenBank/DDBJ databases">
        <title>Rhizobium genotypes associated with high levels of biological nitrogen fixation by grain legumes in a temperate-maritime cropping system.</title>
        <authorList>
            <person name="Maluk M."/>
            <person name="Francesc Ferrando Molina F."/>
            <person name="Lopez Del Egido L."/>
            <person name="Lafos M."/>
            <person name="Langarica-Fuentes A."/>
            <person name="Gebre Yohannes G."/>
            <person name="Young M.W."/>
            <person name="Martin P."/>
            <person name="Gantlett R."/>
            <person name="Kenicer G."/>
            <person name="Hawes C."/>
            <person name="Begg G.S."/>
            <person name="Quilliam R.S."/>
            <person name="Squire G.R."/>
            <person name="Poole P.S."/>
            <person name="Young P.W."/>
            <person name="Iannetta P.M."/>
            <person name="James E.K."/>
        </authorList>
    </citation>
    <scope>NUCLEOTIDE SEQUENCE [LARGE SCALE GENOMIC DNA]</scope>
    <source>
        <strain evidence="7 8">JHI1118</strain>
    </source>
</reference>
<evidence type="ECO:0000313" key="8">
    <source>
        <dbReference type="Proteomes" id="UP000483035"/>
    </source>
</evidence>
<dbReference type="InterPro" id="IPR015424">
    <property type="entry name" value="PyrdxlP-dep_Trfase"/>
</dbReference>
<dbReference type="CDD" id="cd00610">
    <property type="entry name" value="OAT_like"/>
    <property type="match status" value="1"/>
</dbReference>
<dbReference type="FunFam" id="3.40.640.10:FF:000014">
    <property type="entry name" value="Adenosylmethionine-8-amino-7-oxononanoate aminotransferase, probable"/>
    <property type="match status" value="1"/>
</dbReference>
<gene>
    <name evidence="7" type="ORF">GR212_29300</name>
</gene>
<name>A0A6L9UCQ4_9HYPH</name>
<comment type="caution">
    <text evidence="7">The sequence shown here is derived from an EMBL/GenBank/DDBJ whole genome shotgun (WGS) entry which is preliminary data.</text>
</comment>
<evidence type="ECO:0000256" key="6">
    <source>
        <dbReference type="RuleBase" id="RU003560"/>
    </source>
</evidence>
<evidence type="ECO:0000256" key="2">
    <source>
        <dbReference type="ARBA" id="ARBA00008954"/>
    </source>
</evidence>
<dbReference type="PROSITE" id="PS00600">
    <property type="entry name" value="AA_TRANSFER_CLASS_3"/>
    <property type="match status" value="1"/>
</dbReference>
<dbReference type="Pfam" id="PF00202">
    <property type="entry name" value="Aminotran_3"/>
    <property type="match status" value="1"/>
</dbReference>
<dbReference type="GO" id="GO:0005829">
    <property type="term" value="C:cytosol"/>
    <property type="evidence" value="ECO:0007669"/>
    <property type="project" value="TreeGrafter"/>
</dbReference>
<sequence length="440" mass="47467">MSHIFHRFPGNLPPVAVAGDGVFIIDKDGKRYLDASGGAAVSCLGHSNARVRDAIITQGQKLAFAHTSFFTSEPAEELAEFLVRRTPETLTKVHYVSGGSEAVETALKLARQYFVAKGEPKRGVIISRERSYHGATLGAVAISGNAWRRAPFEPLLFKSVQIAACYPYRGKQGNETDLDYGLRVANELEREILAREPGTVAAFVAETVVGATAGAVPPVEGYFKRIREICDQYGVLLILDEVMSGMGRTGSLFAFEQEGISPDIVTIAKGMGAGYQPIGAAICTQEIFDTINSDGGFAHGHTYLGHAIACAAALEVQKVIEDENLLENVRAVARYLSESLNERFGQHPNVGDIRGRGLFQAIELVEDRESKRPFQASRKLHAVIKKNAMQRGLMVYPTGGVADGKAGDHVLLAPPYIVTRGEVDIIVDRLASAVTAALES</sequence>
<comment type="cofactor">
    <cofactor evidence="1">
        <name>pyridoxal 5'-phosphate</name>
        <dbReference type="ChEBI" id="CHEBI:597326"/>
    </cofactor>
</comment>
<dbReference type="InterPro" id="IPR005814">
    <property type="entry name" value="Aminotrans_3"/>
</dbReference>
<proteinExistence type="inferred from homology"/>
<dbReference type="PANTHER" id="PTHR43094">
    <property type="entry name" value="AMINOTRANSFERASE"/>
    <property type="match status" value="1"/>
</dbReference>
<dbReference type="SUPFAM" id="SSF53383">
    <property type="entry name" value="PLP-dependent transferases"/>
    <property type="match status" value="1"/>
</dbReference>
<evidence type="ECO:0000256" key="3">
    <source>
        <dbReference type="ARBA" id="ARBA00022576"/>
    </source>
</evidence>
<keyword evidence="3 7" id="KW-0032">Aminotransferase</keyword>
<evidence type="ECO:0000256" key="1">
    <source>
        <dbReference type="ARBA" id="ARBA00001933"/>
    </source>
</evidence>
<dbReference type="EMBL" id="WUEY01000020">
    <property type="protein sequence ID" value="NEI73653.1"/>
    <property type="molecule type" value="Genomic_DNA"/>
</dbReference>
<dbReference type="InterPro" id="IPR015421">
    <property type="entry name" value="PyrdxlP-dep_Trfase_major"/>
</dbReference>
<dbReference type="GO" id="GO:0030170">
    <property type="term" value="F:pyridoxal phosphate binding"/>
    <property type="evidence" value="ECO:0007669"/>
    <property type="project" value="InterPro"/>
</dbReference>
<dbReference type="NCBIfam" id="NF005685">
    <property type="entry name" value="PRK07483.1"/>
    <property type="match status" value="1"/>
</dbReference>
<dbReference type="Gene3D" id="3.40.640.10">
    <property type="entry name" value="Type I PLP-dependent aspartate aminotransferase-like (Major domain)"/>
    <property type="match status" value="1"/>
</dbReference>
<dbReference type="AlphaFoldDB" id="A0A6L9UCQ4"/>
<dbReference type="Gene3D" id="3.90.1150.10">
    <property type="entry name" value="Aspartate Aminotransferase, domain 1"/>
    <property type="match status" value="1"/>
</dbReference>
<dbReference type="GO" id="GO:0008483">
    <property type="term" value="F:transaminase activity"/>
    <property type="evidence" value="ECO:0007669"/>
    <property type="project" value="UniProtKB-KW"/>
</dbReference>
<accession>A0A6L9UCQ4</accession>
<protein>
    <submittedName>
        <fullName evidence="7">Aspartate aminotransferase family protein</fullName>
    </submittedName>
</protein>